<organism evidence="3 4">
    <name type="scientific">Stieleria varia</name>
    <dbReference type="NCBI Taxonomy" id="2528005"/>
    <lineage>
        <taxon>Bacteria</taxon>
        <taxon>Pseudomonadati</taxon>
        <taxon>Planctomycetota</taxon>
        <taxon>Planctomycetia</taxon>
        <taxon>Pirellulales</taxon>
        <taxon>Pirellulaceae</taxon>
        <taxon>Stieleria</taxon>
    </lineage>
</organism>
<dbReference type="Pfam" id="PF00534">
    <property type="entry name" value="Glycos_transf_1"/>
    <property type="match status" value="1"/>
</dbReference>
<keyword evidence="4" id="KW-1185">Reference proteome</keyword>
<dbReference type="OrthoDB" id="283384at2"/>
<dbReference type="AlphaFoldDB" id="A0A5C6AZ48"/>
<dbReference type="GO" id="GO:0016757">
    <property type="term" value="F:glycosyltransferase activity"/>
    <property type="evidence" value="ECO:0007669"/>
    <property type="project" value="InterPro"/>
</dbReference>
<evidence type="ECO:0000256" key="1">
    <source>
        <dbReference type="ARBA" id="ARBA00022679"/>
    </source>
</evidence>
<accession>A0A5C6AZ48</accession>
<protein>
    <submittedName>
        <fullName evidence="3">Glycosyl transferases group 1</fullName>
    </submittedName>
</protein>
<gene>
    <name evidence="3" type="ORF">Pla52n_24420</name>
</gene>
<evidence type="ECO:0000259" key="2">
    <source>
        <dbReference type="Pfam" id="PF00534"/>
    </source>
</evidence>
<dbReference type="Proteomes" id="UP000320176">
    <property type="component" value="Unassembled WGS sequence"/>
</dbReference>
<dbReference type="EMBL" id="SJPN01000003">
    <property type="protein sequence ID" value="TWU04402.1"/>
    <property type="molecule type" value="Genomic_DNA"/>
</dbReference>
<reference evidence="3 4" key="1">
    <citation type="submission" date="2019-02" db="EMBL/GenBank/DDBJ databases">
        <title>Deep-cultivation of Planctomycetes and their phenomic and genomic characterization uncovers novel biology.</title>
        <authorList>
            <person name="Wiegand S."/>
            <person name="Jogler M."/>
            <person name="Boedeker C."/>
            <person name="Pinto D."/>
            <person name="Vollmers J."/>
            <person name="Rivas-Marin E."/>
            <person name="Kohn T."/>
            <person name="Peeters S.H."/>
            <person name="Heuer A."/>
            <person name="Rast P."/>
            <person name="Oberbeckmann S."/>
            <person name="Bunk B."/>
            <person name="Jeske O."/>
            <person name="Meyerdierks A."/>
            <person name="Storesund J.E."/>
            <person name="Kallscheuer N."/>
            <person name="Luecker S."/>
            <person name="Lage O.M."/>
            <person name="Pohl T."/>
            <person name="Merkel B.J."/>
            <person name="Hornburger P."/>
            <person name="Mueller R.-W."/>
            <person name="Bruemmer F."/>
            <person name="Labrenz M."/>
            <person name="Spormann A.M."/>
            <person name="Op Den Camp H."/>
            <person name="Overmann J."/>
            <person name="Amann R."/>
            <person name="Jetten M.S.M."/>
            <person name="Mascher T."/>
            <person name="Medema M.H."/>
            <person name="Devos D.P."/>
            <person name="Kaster A.-K."/>
            <person name="Ovreas L."/>
            <person name="Rohde M."/>
            <person name="Galperin M.Y."/>
            <person name="Jogler C."/>
        </authorList>
    </citation>
    <scope>NUCLEOTIDE SEQUENCE [LARGE SCALE GENOMIC DNA]</scope>
    <source>
        <strain evidence="3 4">Pla52n</strain>
    </source>
</reference>
<sequence>MSSVIAAQPIQLSERDLEVLRVAVYLADQNPHRDRSLGITSMTESLLGEMAKRNDLLMTQITSRSSHHQRESRFRTIRLPFRTDHSLGRLIADSVHPWIARPDVDVWYYPKGYVPRFAVARLPSVGTMHDTIVQHYADHYPETRTAGAFRYWINVTKRSLTRLDCVLTISNHAANQLRDFCDRHRLPQPKIEVTYEGSVWETLRLKDFQKEDFVVHLASTSPHKKTNRLLEMWRTLQQRSGSLPPLKLVGELDVAGRSILAELQHVELLPRQTLPQLQSWVGRARVLLMPSEIEGFGLPAVEAYYVGTSVCYVRGTSVDEILPSVGRFGAFDLADVDSLDQALKNALDVDQATIVSIRDELFSRYSLSRVSQRIVQSLRDHVV</sequence>
<keyword evidence="1 3" id="KW-0808">Transferase</keyword>
<dbReference type="RefSeq" id="WP_146519833.1">
    <property type="nucleotide sequence ID" value="NZ_CP151726.1"/>
</dbReference>
<dbReference type="PANTHER" id="PTHR46401">
    <property type="entry name" value="GLYCOSYLTRANSFERASE WBBK-RELATED"/>
    <property type="match status" value="1"/>
</dbReference>
<dbReference type="Gene3D" id="3.40.50.2000">
    <property type="entry name" value="Glycogen Phosphorylase B"/>
    <property type="match status" value="2"/>
</dbReference>
<evidence type="ECO:0000313" key="4">
    <source>
        <dbReference type="Proteomes" id="UP000320176"/>
    </source>
</evidence>
<dbReference type="SUPFAM" id="SSF53756">
    <property type="entry name" value="UDP-Glycosyltransferase/glycogen phosphorylase"/>
    <property type="match status" value="1"/>
</dbReference>
<dbReference type="GO" id="GO:0009103">
    <property type="term" value="P:lipopolysaccharide biosynthetic process"/>
    <property type="evidence" value="ECO:0007669"/>
    <property type="project" value="TreeGrafter"/>
</dbReference>
<name>A0A5C6AZ48_9BACT</name>
<proteinExistence type="predicted"/>
<dbReference type="PANTHER" id="PTHR46401:SF2">
    <property type="entry name" value="GLYCOSYLTRANSFERASE WBBK-RELATED"/>
    <property type="match status" value="1"/>
</dbReference>
<feature type="domain" description="Glycosyl transferase family 1" evidence="2">
    <location>
        <begin position="209"/>
        <end position="317"/>
    </location>
</feature>
<dbReference type="InterPro" id="IPR001296">
    <property type="entry name" value="Glyco_trans_1"/>
</dbReference>
<evidence type="ECO:0000313" key="3">
    <source>
        <dbReference type="EMBL" id="TWU04402.1"/>
    </source>
</evidence>
<comment type="caution">
    <text evidence="3">The sequence shown here is derived from an EMBL/GenBank/DDBJ whole genome shotgun (WGS) entry which is preliminary data.</text>
</comment>